<keyword evidence="5" id="KW-0963">Cytoplasm</keyword>
<dbReference type="Pfam" id="PF17657">
    <property type="entry name" value="DNA_pol3_finger"/>
    <property type="match status" value="1"/>
</dbReference>
<dbReference type="Pfam" id="PF14579">
    <property type="entry name" value="HHH_6"/>
    <property type="match status" value="1"/>
</dbReference>
<evidence type="ECO:0000256" key="10">
    <source>
        <dbReference type="ARBA" id="ARBA00022932"/>
    </source>
</evidence>
<dbReference type="RefSeq" id="WP_196934761.1">
    <property type="nucleotide sequence ID" value="NZ_MU158698.1"/>
</dbReference>
<evidence type="ECO:0000256" key="3">
    <source>
        <dbReference type="ARBA" id="ARBA00012417"/>
    </source>
</evidence>
<evidence type="ECO:0000256" key="4">
    <source>
        <dbReference type="ARBA" id="ARBA00017273"/>
    </source>
</evidence>
<dbReference type="GO" id="GO:0006260">
    <property type="term" value="P:DNA replication"/>
    <property type="evidence" value="ECO:0007669"/>
    <property type="project" value="UniProtKB-KW"/>
</dbReference>
<dbReference type="EC" id="2.7.7.7" evidence="3"/>
<keyword evidence="10" id="KW-0239">DNA-directed DNA polymerase</keyword>
<dbReference type="InterPro" id="IPR023073">
    <property type="entry name" value="DnaE2"/>
</dbReference>
<dbReference type="GO" id="GO:0006281">
    <property type="term" value="P:DNA repair"/>
    <property type="evidence" value="ECO:0007669"/>
    <property type="project" value="UniProtKB-KW"/>
</dbReference>
<comment type="subcellular location">
    <subcellularLocation>
        <location evidence="1">Cytoplasm</location>
    </subcellularLocation>
</comment>
<proteinExistence type="inferred from homology"/>
<dbReference type="InterPro" id="IPR004013">
    <property type="entry name" value="PHP_dom"/>
</dbReference>
<feature type="domain" description="Polymerase/histidinol phosphatase N-terminal" evidence="14">
    <location>
        <begin position="4"/>
        <end position="71"/>
    </location>
</feature>
<dbReference type="Gene3D" id="1.10.150.870">
    <property type="match status" value="1"/>
</dbReference>
<dbReference type="NCBIfam" id="NF004225">
    <property type="entry name" value="PRK05672.1"/>
    <property type="match status" value="1"/>
</dbReference>
<dbReference type="NCBIfam" id="TIGR00594">
    <property type="entry name" value="polc"/>
    <property type="match status" value="1"/>
</dbReference>
<evidence type="ECO:0000256" key="9">
    <source>
        <dbReference type="ARBA" id="ARBA00022763"/>
    </source>
</evidence>
<keyword evidence="16" id="KW-1185">Reference proteome</keyword>
<evidence type="ECO:0000256" key="13">
    <source>
        <dbReference type="SAM" id="MobiDB-lite"/>
    </source>
</evidence>
<comment type="similarity">
    <text evidence="2">Belongs to the DNA polymerase type-C family. DnaE2 subfamily.</text>
</comment>
<dbReference type="GO" id="GO:0003676">
    <property type="term" value="F:nucleic acid binding"/>
    <property type="evidence" value="ECO:0007669"/>
    <property type="project" value="InterPro"/>
</dbReference>
<dbReference type="InterPro" id="IPR004365">
    <property type="entry name" value="NA-bd_OB_tRNA"/>
</dbReference>
<keyword evidence="8" id="KW-0235">DNA replication</keyword>
<reference evidence="15" key="1">
    <citation type="submission" date="2018-02" db="EMBL/GenBank/DDBJ databases">
        <authorList>
            <person name="Vasarhelyi B.M."/>
            <person name="Deshmukh S."/>
            <person name="Balint B."/>
            <person name="Kukolya J."/>
        </authorList>
    </citation>
    <scope>NUCLEOTIDE SEQUENCE</scope>
    <source>
        <strain evidence="15">KB22</strain>
    </source>
</reference>
<name>A0A928USD3_9SPHI</name>
<dbReference type="InterPro" id="IPR004805">
    <property type="entry name" value="DnaE2/DnaE/PolC"/>
</dbReference>
<dbReference type="Proteomes" id="UP000616201">
    <property type="component" value="Unassembled WGS sequence"/>
</dbReference>
<dbReference type="GO" id="GO:0005737">
    <property type="term" value="C:cytoplasm"/>
    <property type="evidence" value="ECO:0007669"/>
    <property type="project" value="UniProtKB-SubCell"/>
</dbReference>
<evidence type="ECO:0000256" key="11">
    <source>
        <dbReference type="ARBA" id="ARBA00023204"/>
    </source>
</evidence>
<evidence type="ECO:0000313" key="16">
    <source>
        <dbReference type="Proteomes" id="UP000616201"/>
    </source>
</evidence>
<dbReference type="InterPro" id="IPR011708">
    <property type="entry name" value="DNA_pol3_alpha_NTPase_dom"/>
</dbReference>
<dbReference type="GO" id="GO:0008408">
    <property type="term" value="F:3'-5' exonuclease activity"/>
    <property type="evidence" value="ECO:0007669"/>
    <property type="project" value="InterPro"/>
</dbReference>
<dbReference type="Pfam" id="PF07733">
    <property type="entry name" value="DNA_pol3_alpha"/>
    <property type="match status" value="1"/>
</dbReference>
<dbReference type="CDD" id="cd07434">
    <property type="entry name" value="PHP_PolIIIA_DnaE2"/>
    <property type="match status" value="1"/>
</dbReference>
<feature type="compositionally biased region" description="Polar residues" evidence="13">
    <location>
        <begin position="1038"/>
        <end position="1053"/>
    </location>
</feature>
<dbReference type="EMBL" id="PRDK01000001">
    <property type="protein sequence ID" value="MBE8712426.1"/>
    <property type="molecule type" value="Genomic_DNA"/>
</dbReference>
<evidence type="ECO:0000256" key="6">
    <source>
        <dbReference type="ARBA" id="ARBA00022679"/>
    </source>
</evidence>
<dbReference type="SUPFAM" id="SSF89550">
    <property type="entry name" value="PHP domain-like"/>
    <property type="match status" value="1"/>
</dbReference>
<dbReference type="AlphaFoldDB" id="A0A928USD3"/>
<sequence>MQYAELQTTSNFSFLRGASHPQELIDTAIALGYDAIAIADHNTLAGIVRAHVAAKKANIRFIPACRINLLDGPPLLAYPTNKEAYSALSSLLSTGNIRTEKGHCLLYKADVYEHAGGMKFISIPPETLNSNFDFEAEYIHALKEYKEVLGNNLYLGASFLYKGDDQKRMHRLYQLQNKLNIPMAAINDVHYHSPARRELQDVMTCVREKCTIQTAGFRLHANAERHLKPIKEMHRLFKHYPHAIENTLAIVEACSFSLDELKYIYPEEIVNEGRTPMEQLTYLTWKGAHEHFGNTIPDKLKKTIEHELGFMERKNYASYFLTVYDFVSFARKKNILCQGRGSAANSVVCYCLGITSVDPSKFKLLFARFMSDARNEPPDIDVDFEHERREEVMQYIYAKYGRDRAGIVATVTQLHWKGAIRDVGKAMGLSVDTVDKLSKASYEFTEDWFSGKSAPTSDGFNISDPHLKKVLELTHQYMGFPRQLGQHTGGFVITQDKLSDLCPIINARMEDRTNIEWNKDDIEALGFLKVDVLALGMLTCIRKGFDLAKQHYGLDLTLANIPQDDVRVYEMISHADTVGVFQIESRAQMSMLPRLRPQNFYDLVIEVAIVRPGPIQGNMVHPYLRRRNGEEIVEYPSEELREILGRTLGVPLFQEQAMEIAIVAAGFTPDEADGLRRSMATFKAKGKVSDWERKLINGMIAKGYKEEFAKRVFRQLEGFGSYGFPESHAASFALLVYVSSWIKCFYPDVFATALLNSQPMGFYSPAQIVIDARKHGVEVNPIDVNYSLWENILEEKSGQYHPLRLGFRQVKGLQENDIQLLVSNRKTAFGTVNDLLNTGISQSALERLADADAFRSLGLDRRQALWEVSALSDHPTGLFDGQPSHSEHEAKVDLPPMSAMEHVMQDYSSTTLSLKAHPVSFAREKLDILHVTPCGKLNQLNNGILIKVCGLITIRQRPGTAKGVLFITIEDESGVANLVVWSKTFDAYRKIILQSRLLMVTGKLQIEGEVTHVIVHSCHNLNSLMRIDNKSRDIGSVQKTAKPDQNNSGQAIQGQLFPSRDFK</sequence>
<evidence type="ECO:0000256" key="2">
    <source>
        <dbReference type="ARBA" id="ARBA00007391"/>
    </source>
</evidence>
<keyword evidence="7" id="KW-0548">Nucleotidyltransferase</keyword>
<feature type="region of interest" description="Disordered" evidence="13">
    <location>
        <begin position="1038"/>
        <end position="1063"/>
    </location>
</feature>
<keyword evidence="11" id="KW-0234">DNA repair</keyword>
<evidence type="ECO:0000256" key="8">
    <source>
        <dbReference type="ARBA" id="ARBA00022705"/>
    </source>
</evidence>
<gene>
    <name evidence="15" type="ORF">C4F49_01860</name>
</gene>
<dbReference type="CDD" id="cd04485">
    <property type="entry name" value="DnaE_OBF"/>
    <property type="match status" value="1"/>
</dbReference>
<dbReference type="Pfam" id="PF01336">
    <property type="entry name" value="tRNA_anti-codon"/>
    <property type="match status" value="1"/>
</dbReference>
<dbReference type="SMART" id="SM00481">
    <property type="entry name" value="POLIIIAc"/>
    <property type="match status" value="1"/>
</dbReference>
<dbReference type="InterPro" id="IPR029460">
    <property type="entry name" value="DNAPol_HHH"/>
</dbReference>
<protein>
    <recommendedName>
        <fullName evidence="4">Error-prone DNA polymerase</fullName>
        <ecNumber evidence="3">2.7.7.7</ecNumber>
    </recommendedName>
</protein>
<keyword evidence="9" id="KW-0227">DNA damage</keyword>
<evidence type="ECO:0000256" key="12">
    <source>
        <dbReference type="ARBA" id="ARBA00049244"/>
    </source>
</evidence>
<dbReference type="InterPro" id="IPR003141">
    <property type="entry name" value="Pol/His_phosphatase_N"/>
</dbReference>
<dbReference type="PANTHER" id="PTHR32294">
    <property type="entry name" value="DNA POLYMERASE III SUBUNIT ALPHA"/>
    <property type="match status" value="1"/>
</dbReference>
<evidence type="ECO:0000256" key="1">
    <source>
        <dbReference type="ARBA" id="ARBA00004496"/>
    </source>
</evidence>
<dbReference type="InterPro" id="IPR040982">
    <property type="entry name" value="DNA_pol3_finger"/>
</dbReference>
<evidence type="ECO:0000313" key="15">
    <source>
        <dbReference type="EMBL" id="MBE8712426.1"/>
    </source>
</evidence>
<evidence type="ECO:0000256" key="7">
    <source>
        <dbReference type="ARBA" id="ARBA00022695"/>
    </source>
</evidence>
<comment type="caution">
    <text evidence="15">The sequence shown here is derived from an EMBL/GenBank/DDBJ whole genome shotgun (WGS) entry which is preliminary data.</text>
</comment>
<dbReference type="GO" id="GO:0003887">
    <property type="term" value="F:DNA-directed DNA polymerase activity"/>
    <property type="evidence" value="ECO:0007669"/>
    <property type="project" value="UniProtKB-KW"/>
</dbReference>
<dbReference type="PANTHER" id="PTHR32294:SF4">
    <property type="entry name" value="ERROR-PRONE DNA POLYMERASE"/>
    <property type="match status" value="1"/>
</dbReference>
<accession>A0A928USD3</accession>
<evidence type="ECO:0000259" key="14">
    <source>
        <dbReference type="SMART" id="SM00481"/>
    </source>
</evidence>
<dbReference type="HAMAP" id="MF_01902">
    <property type="entry name" value="DNApol_error_prone"/>
    <property type="match status" value="1"/>
</dbReference>
<evidence type="ECO:0000256" key="5">
    <source>
        <dbReference type="ARBA" id="ARBA00022490"/>
    </source>
</evidence>
<comment type="catalytic activity">
    <reaction evidence="12">
        <text>DNA(n) + a 2'-deoxyribonucleoside 5'-triphosphate = DNA(n+1) + diphosphate</text>
        <dbReference type="Rhea" id="RHEA:22508"/>
        <dbReference type="Rhea" id="RHEA-COMP:17339"/>
        <dbReference type="Rhea" id="RHEA-COMP:17340"/>
        <dbReference type="ChEBI" id="CHEBI:33019"/>
        <dbReference type="ChEBI" id="CHEBI:61560"/>
        <dbReference type="ChEBI" id="CHEBI:173112"/>
        <dbReference type="EC" id="2.7.7.7"/>
    </reaction>
</comment>
<keyword evidence="6" id="KW-0808">Transferase</keyword>
<dbReference type="Gene3D" id="3.20.20.140">
    <property type="entry name" value="Metal-dependent hydrolases"/>
    <property type="match status" value="1"/>
</dbReference>
<organism evidence="15 16">
    <name type="scientific">Sphingobacterium hungaricum</name>
    <dbReference type="NCBI Taxonomy" id="2082723"/>
    <lineage>
        <taxon>Bacteria</taxon>
        <taxon>Pseudomonadati</taxon>
        <taxon>Bacteroidota</taxon>
        <taxon>Sphingobacteriia</taxon>
        <taxon>Sphingobacteriales</taxon>
        <taxon>Sphingobacteriaceae</taxon>
        <taxon>Sphingobacterium</taxon>
    </lineage>
</organism>
<dbReference type="InterPro" id="IPR016195">
    <property type="entry name" value="Pol/histidinol_Pase-like"/>
</dbReference>
<dbReference type="Pfam" id="PF02811">
    <property type="entry name" value="PHP"/>
    <property type="match status" value="1"/>
</dbReference>